<dbReference type="InterPro" id="IPR003018">
    <property type="entry name" value="GAF"/>
</dbReference>
<evidence type="ECO:0000256" key="2">
    <source>
        <dbReference type="ARBA" id="ARBA00012438"/>
    </source>
</evidence>
<evidence type="ECO:0000313" key="11">
    <source>
        <dbReference type="Proteomes" id="UP000237684"/>
    </source>
</evidence>
<dbReference type="Gene3D" id="3.30.450.40">
    <property type="match status" value="1"/>
</dbReference>
<keyword evidence="3" id="KW-0597">Phosphoprotein</keyword>
<dbReference type="GO" id="GO:0000160">
    <property type="term" value="P:phosphorelay signal transduction system"/>
    <property type="evidence" value="ECO:0007669"/>
    <property type="project" value="UniProtKB-KW"/>
</dbReference>
<evidence type="ECO:0000256" key="3">
    <source>
        <dbReference type="ARBA" id="ARBA00022553"/>
    </source>
</evidence>
<dbReference type="Gene3D" id="3.30.565.10">
    <property type="entry name" value="Histidine kinase-like ATPase, C-terminal domain"/>
    <property type="match status" value="1"/>
</dbReference>
<dbReference type="InterPro" id="IPR036890">
    <property type="entry name" value="HATPase_C_sf"/>
</dbReference>
<dbReference type="GO" id="GO:0005524">
    <property type="term" value="F:ATP binding"/>
    <property type="evidence" value="ECO:0007669"/>
    <property type="project" value="UniProtKB-KW"/>
</dbReference>
<dbReference type="SUPFAM" id="SSF55781">
    <property type="entry name" value="GAF domain-like"/>
    <property type="match status" value="1"/>
</dbReference>
<dbReference type="Pfam" id="PF02518">
    <property type="entry name" value="HATPase_c"/>
    <property type="match status" value="1"/>
</dbReference>
<evidence type="ECO:0000256" key="7">
    <source>
        <dbReference type="ARBA" id="ARBA00022840"/>
    </source>
</evidence>
<accession>A0A2S8SUA5</accession>
<evidence type="ECO:0000259" key="9">
    <source>
        <dbReference type="PROSITE" id="PS50109"/>
    </source>
</evidence>
<keyword evidence="4" id="KW-0808">Transferase</keyword>
<gene>
    <name evidence="10" type="ORF">B1R32_10551</name>
</gene>
<dbReference type="EC" id="2.7.13.3" evidence="2"/>
<dbReference type="Pfam" id="PF13185">
    <property type="entry name" value="GAF_2"/>
    <property type="match status" value="1"/>
</dbReference>
<name>A0A2S8SUA5_9BACT</name>
<reference evidence="10 11" key="1">
    <citation type="journal article" date="2018" name="Syst. Appl. Microbiol.">
        <title>Abditibacterium utsteinense sp. nov., the first cultivated member of candidate phylum FBP, isolated from ice-free Antarctic soil samples.</title>
        <authorList>
            <person name="Tahon G."/>
            <person name="Tytgat B."/>
            <person name="Lebbe L."/>
            <person name="Carlier A."/>
            <person name="Willems A."/>
        </authorList>
    </citation>
    <scope>NUCLEOTIDE SEQUENCE [LARGE SCALE GENOMIC DNA]</scope>
    <source>
        <strain evidence="10 11">LMG 29911</strain>
    </source>
</reference>
<dbReference type="AlphaFoldDB" id="A0A2S8SUA5"/>
<feature type="domain" description="Histidine kinase" evidence="9">
    <location>
        <begin position="242"/>
        <end position="482"/>
    </location>
</feature>
<dbReference type="InterPro" id="IPR003594">
    <property type="entry name" value="HATPase_dom"/>
</dbReference>
<keyword evidence="7" id="KW-0067">ATP-binding</keyword>
<dbReference type="InParanoid" id="A0A2S8SUA5"/>
<comment type="catalytic activity">
    <reaction evidence="1">
        <text>ATP + protein L-histidine = ADP + protein N-phospho-L-histidine.</text>
        <dbReference type="EC" id="2.7.13.3"/>
    </reaction>
</comment>
<dbReference type="PANTHER" id="PTHR43065:SF10">
    <property type="entry name" value="PEROXIDE STRESS-ACTIVATED HISTIDINE KINASE MAK3"/>
    <property type="match status" value="1"/>
</dbReference>
<dbReference type="InterPro" id="IPR029016">
    <property type="entry name" value="GAF-like_dom_sf"/>
</dbReference>
<evidence type="ECO:0000256" key="4">
    <source>
        <dbReference type="ARBA" id="ARBA00022679"/>
    </source>
</evidence>
<protein>
    <recommendedName>
        <fullName evidence="2">histidine kinase</fullName>
        <ecNumber evidence="2">2.7.13.3</ecNumber>
    </recommendedName>
</protein>
<proteinExistence type="predicted"/>
<dbReference type="PANTHER" id="PTHR43065">
    <property type="entry name" value="SENSOR HISTIDINE KINASE"/>
    <property type="match status" value="1"/>
</dbReference>
<evidence type="ECO:0000313" key="10">
    <source>
        <dbReference type="EMBL" id="PQV64370.1"/>
    </source>
</evidence>
<dbReference type="SMART" id="SM00387">
    <property type="entry name" value="HATPase_c"/>
    <property type="match status" value="1"/>
</dbReference>
<dbReference type="InterPro" id="IPR005467">
    <property type="entry name" value="His_kinase_dom"/>
</dbReference>
<organism evidence="10 11">
    <name type="scientific">Abditibacterium utsteinense</name>
    <dbReference type="NCBI Taxonomy" id="1960156"/>
    <lineage>
        <taxon>Bacteria</taxon>
        <taxon>Pseudomonadati</taxon>
        <taxon>Abditibacteriota</taxon>
        <taxon>Abditibacteriia</taxon>
        <taxon>Abditibacteriales</taxon>
        <taxon>Abditibacteriaceae</taxon>
        <taxon>Abditibacterium</taxon>
    </lineage>
</organism>
<dbReference type="Proteomes" id="UP000237684">
    <property type="component" value="Unassembled WGS sequence"/>
</dbReference>
<dbReference type="InterPro" id="IPR004358">
    <property type="entry name" value="Sig_transdc_His_kin-like_C"/>
</dbReference>
<comment type="caution">
    <text evidence="10">The sequence shown here is derived from an EMBL/GenBank/DDBJ whole genome shotgun (WGS) entry which is preliminary data.</text>
</comment>
<dbReference type="PROSITE" id="PS50109">
    <property type="entry name" value="HIS_KIN"/>
    <property type="match status" value="1"/>
</dbReference>
<keyword evidence="6 10" id="KW-0418">Kinase</keyword>
<evidence type="ECO:0000256" key="8">
    <source>
        <dbReference type="ARBA" id="ARBA00023012"/>
    </source>
</evidence>
<dbReference type="SUPFAM" id="SSF55874">
    <property type="entry name" value="ATPase domain of HSP90 chaperone/DNA topoisomerase II/histidine kinase"/>
    <property type="match status" value="1"/>
</dbReference>
<sequence>MGRFERFGLFESFNNFILGPQFAVGFGQPNCHLISHFHSGFMSDSPFDLDARTKTDLLDALAHRELQIEAMSRLSAAVFTQRGGVEALIKETLIIAMETVGASAGSLQMHDAARDHLVFRYVVGAASEQLLGFSIPASQGISGRVFRSGKSDIVSDAQSKPDFNRDVDAQTGYTTQSMATVPIKRPGASPIGVMQILNFSESYDHYDLEVLEVIAAQAAIAIDRARLEQHERKAAMVNLIGDVSHDIKNMLTPIQTGVWTLDPMLGEMFARLERVTSGLAPTERARIEDATSMVREEYGWILQNALDAAERVQIRTKEIADAVKGVSTAPRFVRADFNEVVLEVVRALRLVAHDAQIELETDLDPSLPNVEFDHKLIYNALYNLVNNAVPETPEGGRVTIKTRALAPSNSNFLVEVSDSGRGMSAEVRDKLFTDAAISTKIGGTGLGTRIVSDVVRRHKGHIAVQSEPGFGTTFTLLLPLRQE</sequence>
<dbReference type="PRINTS" id="PR00344">
    <property type="entry name" value="BCTRLSENSOR"/>
</dbReference>
<keyword evidence="8" id="KW-0902">Two-component regulatory system</keyword>
<dbReference type="SMART" id="SM00065">
    <property type="entry name" value="GAF"/>
    <property type="match status" value="1"/>
</dbReference>
<dbReference type="GO" id="GO:0004673">
    <property type="term" value="F:protein histidine kinase activity"/>
    <property type="evidence" value="ECO:0007669"/>
    <property type="project" value="UniProtKB-EC"/>
</dbReference>
<dbReference type="EMBL" id="NIGF01000005">
    <property type="protein sequence ID" value="PQV64370.1"/>
    <property type="molecule type" value="Genomic_DNA"/>
</dbReference>
<evidence type="ECO:0000256" key="5">
    <source>
        <dbReference type="ARBA" id="ARBA00022741"/>
    </source>
</evidence>
<evidence type="ECO:0000256" key="6">
    <source>
        <dbReference type="ARBA" id="ARBA00022777"/>
    </source>
</evidence>
<keyword evidence="5" id="KW-0547">Nucleotide-binding</keyword>
<keyword evidence="11" id="KW-1185">Reference proteome</keyword>
<evidence type="ECO:0000256" key="1">
    <source>
        <dbReference type="ARBA" id="ARBA00000085"/>
    </source>
</evidence>